<evidence type="ECO:0000256" key="12">
    <source>
        <dbReference type="SAM" id="MobiDB-lite"/>
    </source>
</evidence>
<reference evidence="15" key="1">
    <citation type="journal article" date="2019" name="Nat. Commun.">
        <title>Expansion of phycobilisome linker gene families in mesophilic red algae.</title>
        <authorList>
            <person name="Lee J."/>
            <person name="Kim D."/>
            <person name="Bhattacharya D."/>
            <person name="Yoon H.S."/>
        </authorList>
    </citation>
    <scope>NUCLEOTIDE SEQUENCE [LARGE SCALE GENOMIC DNA]</scope>
    <source>
        <strain evidence="15">CCMP 1328</strain>
    </source>
</reference>
<feature type="region of interest" description="Disordered" evidence="12">
    <location>
        <begin position="1"/>
        <end position="40"/>
    </location>
</feature>
<feature type="compositionally biased region" description="Basic and acidic residues" evidence="12">
    <location>
        <begin position="23"/>
        <end position="35"/>
    </location>
</feature>
<evidence type="ECO:0000256" key="5">
    <source>
        <dbReference type="ARBA" id="ARBA00022723"/>
    </source>
</evidence>
<dbReference type="GO" id="GO:0005524">
    <property type="term" value="F:ATP binding"/>
    <property type="evidence" value="ECO:0007669"/>
    <property type="project" value="UniProtKB-KW"/>
</dbReference>
<organism evidence="14 15">
    <name type="scientific">Porphyridium purpureum</name>
    <name type="common">Red alga</name>
    <name type="synonym">Porphyridium cruentum</name>
    <dbReference type="NCBI Taxonomy" id="35688"/>
    <lineage>
        <taxon>Eukaryota</taxon>
        <taxon>Rhodophyta</taxon>
        <taxon>Bangiophyceae</taxon>
        <taxon>Porphyridiales</taxon>
        <taxon>Porphyridiaceae</taxon>
        <taxon>Porphyridium</taxon>
    </lineage>
</organism>
<evidence type="ECO:0000256" key="6">
    <source>
        <dbReference type="ARBA" id="ARBA00022741"/>
    </source>
</evidence>
<dbReference type="InterPro" id="IPR024909">
    <property type="entry name" value="Cys-tRNA/MSH_ligase"/>
</dbReference>
<dbReference type="InterPro" id="IPR009080">
    <property type="entry name" value="tRNAsynth_Ia_anticodon-bd"/>
</dbReference>
<dbReference type="PANTHER" id="PTHR10890">
    <property type="entry name" value="CYSTEINYL-TRNA SYNTHETASE"/>
    <property type="match status" value="1"/>
</dbReference>
<dbReference type="HAMAP" id="MF_00041">
    <property type="entry name" value="Cys_tRNA_synth"/>
    <property type="match status" value="1"/>
</dbReference>
<dbReference type="SMART" id="SM00840">
    <property type="entry name" value="DALR_2"/>
    <property type="match status" value="1"/>
</dbReference>
<sequence>MRSMLAFHSHGTAVSSIQALRRRGGDAKDPQRRDVPAGTRTRAMCCDRQHATRMHASPVPVSVARRARAGAAALSGRMPEASPEVRERKLQCRGQNPALQEIGVENIAFYNTMSEAKTPFKSVTPGVVNMYTCGPTIYDFAHVGNFRAFLMYDILKRWLLYRGFEVNHVMNLTDVEDKIIAKVAQSNVPLQELTEFYATAFFQDGQMLNIIPADLYPRATEHIGDIAEMIHTLKERGFAYSKDGSTYFSVDQFPTYGKLVKLDRRQGGSRPLSSDAQQEGETETPTHSQTSDSDEYDKENAADFALWKAYKSEDGQVFWEDAELGKGRPGWHIECSCMAVKYLGETLDIHAGGIDLVFPHHENEIAQSEAACGASPFANFWLHNGFVNIGGEKMSKSLKNFRTLRQIVSSELDARAFRYLVVASQYRSTLNLTDQVIKAAKGTIRRLDALRARLEAIRDASQSNTSSEGSDSVHEVLAKVRRDFVRHMDDDLNSPRAMASIFELVNATEKSIKASQMTQPLAAATLEFLDDANRVLGIFYSTAIYGECGEIRAADPVEADIEITPALAALLKQRADARTQKDWSRADEIRDQLAAAGFSVKDTAAGPELVRLGDK</sequence>
<feature type="compositionally biased region" description="Polar residues" evidence="12">
    <location>
        <begin position="271"/>
        <end position="291"/>
    </location>
</feature>
<evidence type="ECO:0000256" key="10">
    <source>
        <dbReference type="ARBA" id="ARBA00023146"/>
    </source>
</evidence>
<feature type="domain" description="Cysteinyl-tRNA synthetase class Ia DALR" evidence="13">
    <location>
        <begin position="483"/>
        <end position="546"/>
    </location>
</feature>
<evidence type="ECO:0000256" key="8">
    <source>
        <dbReference type="ARBA" id="ARBA00022840"/>
    </source>
</evidence>
<dbReference type="Gene3D" id="1.20.120.1910">
    <property type="entry name" value="Cysteine-tRNA ligase, C-terminal anti-codon recognition domain"/>
    <property type="match status" value="1"/>
</dbReference>
<dbReference type="AlphaFoldDB" id="A0A5J4YQ40"/>
<dbReference type="InterPro" id="IPR015803">
    <property type="entry name" value="Cys-tRNA-ligase"/>
</dbReference>
<evidence type="ECO:0000256" key="9">
    <source>
        <dbReference type="ARBA" id="ARBA00022917"/>
    </source>
</evidence>
<dbReference type="GO" id="GO:0005737">
    <property type="term" value="C:cytoplasm"/>
    <property type="evidence" value="ECO:0007669"/>
    <property type="project" value="InterPro"/>
</dbReference>
<keyword evidence="4 14" id="KW-0436">Ligase</keyword>
<dbReference type="Proteomes" id="UP000324585">
    <property type="component" value="Unassembled WGS sequence"/>
</dbReference>
<evidence type="ECO:0000313" key="14">
    <source>
        <dbReference type="EMBL" id="KAA8493611.1"/>
    </source>
</evidence>
<keyword evidence="10" id="KW-0030">Aminoacyl-tRNA synthetase</keyword>
<dbReference type="InterPro" id="IPR056411">
    <property type="entry name" value="CysS_C"/>
</dbReference>
<dbReference type="EMBL" id="VRMN01000006">
    <property type="protein sequence ID" value="KAA8493611.1"/>
    <property type="molecule type" value="Genomic_DNA"/>
</dbReference>
<comment type="cofactor">
    <cofactor evidence="1">
        <name>Zn(2+)</name>
        <dbReference type="ChEBI" id="CHEBI:29105"/>
    </cofactor>
</comment>
<keyword evidence="5" id="KW-0479">Metal-binding</keyword>
<dbReference type="OMA" id="IMRWPSP"/>
<dbReference type="Gene3D" id="3.40.50.620">
    <property type="entry name" value="HUPs"/>
    <property type="match status" value="1"/>
</dbReference>
<feature type="region of interest" description="Disordered" evidence="12">
    <location>
        <begin position="265"/>
        <end position="297"/>
    </location>
</feature>
<dbReference type="GO" id="GO:0004817">
    <property type="term" value="F:cysteine-tRNA ligase activity"/>
    <property type="evidence" value="ECO:0007669"/>
    <property type="project" value="UniProtKB-EC"/>
</dbReference>
<evidence type="ECO:0000256" key="3">
    <source>
        <dbReference type="ARBA" id="ARBA00012832"/>
    </source>
</evidence>
<comment type="similarity">
    <text evidence="2">Belongs to the class-I aminoacyl-tRNA synthetase family.</text>
</comment>
<dbReference type="InterPro" id="IPR014729">
    <property type="entry name" value="Rossmann-like_a/b/a_fold"/>
</dbReference>
<dbReference type="InterPro" id="IPR032678">
    <property type="entry name" value="tRNA-synt_1_cat_dom"/>
</dbReference>
<keyword evidence="15" id="KW-1185">Reference proteome</keyword>
<evidence type="ECO:0000313" key="15">
    <source>
        <dbReference type="Proteomes" id="UP000324585"/>
    </source>
</evidence>
<keyword evidence="9" id="KW-0648">Protein biosynthesis</keyword>
<accession>A0A5J4YQ40</accession>
<dbReference type="InterPro" id="IPR015273">
    <property type="entry name" value="Cys-tRNA-synt_Ia_DALR"/>
</dbReference>
<evidence type="ECO:0000256" key="4">
    <source>
        <dbReference type="ARBA" id="ARBA00022598"/>
    </source>
</evidence>
<evidence type="ECO:0000256" key="7">
    <source>
        <dbReference type="ARBA" id="ARBA00022833"/>
    </source>
</evidence>
<protein>
    <recommendedName>
        <fullName evidence="3">cysteine--tRNA ligase</fullName>
        <ecNumber evidence="3">6.1.1.16</ecNumber>
    </recommendedName>
    <alternativeName>
        <fullName evidence="11">Cysteinyl-tRNA synthetase</fullName>
    </alternativeName>
</protein>
<gene>
    <name evidence="14" type="ORF">FVE85_4748</name>
</gene>
<keyword evidence="7" id="KW-0862">Zinc</keyword>
<dbReference type="GO" id="GO:0046872">
    <property type="term" value="F:metal ion binding"/>
    <property type="evidence" value="ECO:0007669"/>
    <property type="project" value="UniProtKB-KW"/>
</dbReference>
<dbReference type="CDD" id="cd00672">
    <property type="entry name" value="CysRS_core"/>
    <property type="match status" value="1"/>
</dbReference>
<dbReference type="Pfam" id="PF01406">
    <property type="entry name" value="tRNA-synt_1e"/>
    <property type="match status" value="1"/>
</dbReference>
<proteinExistence type="inferred from homology"/>
<keyword evidence="6" id="KW-0547">Nucleotide-binding</keyword>
<evidence type="ECO:0000259" key="13">
    <source>
        <dbReference type="SMART" id="SM00840"/>
    </source>
</evidence>
<evidence type="ECO:0000256" key="2">
    <source>
        <dbReference type="ARBA" id="ARBA00005594"/>
    </source>
</evidence>
<dbReference type="Pfam" id="PF09190">
    <property type="entry name" value="DALR_2"/>
    <property type="match status" value="1"/>
</dbReference>
<dbReference type="SUPFAM" id="SSF52374">
    <property type="entry name" value="Nucleotidylyl transferase"/>
    <property type="match status" value="1"/>
</dbReference>
<dbReference type="OrthoDB" id="438179at2759"/>
<keyword evidence="8" id="KW-0067">ATP-binding</keyword>
<dbReference type="PRINTS" id="PR00983">
    <property type="entry name" value="TRNASYNTHCYS"/>
</dbReference>
<dbReference type="PANTHER" id="PTHR10890:SF25">
    <property type="entry name" value="CYSTEINE--TRNA LIGASE, CHLOROPLASTIC_MITOCHONDRIAL"/>
    <property type="match status" value="1"/>
</dbReference>
<dbReference type="SUPFAM" id="SSF47323">
    <property type="entry name" value="Anticodon-binding domain of a subclass of class I aminoacyl-tRNA synthetases"/>
    <property type="match status" value="1"/>
</dbReference>
<dbReference type="GO" id="GO:0006423">
    <property type="term" value="P:cysteinyl-tRNA aminoacylation"/>
    <property type="evidence" value="ECO:0007669"/>
    <property type="project" value="InterPro"/>
</dbReference>
<dbReference type="NCBIfam" id="TIGR00435">
    <property type="entry name" value="cysS"/>
    <property type="match status" value="1"/>
</dbReference>
<evidence type="ECO:0000256" key="1">
    <source>
        <dbReference type="ARBA" id="ARBA00001947"/>
    </source>
</evidence>
<comment type="caution">
    <text evidence="14">The sequence shown here is derived from an EMBL/GenBank/DDBJ whole genome shotgun (WGS) entry which is preliminary data.</text>
</comment>
<name>A0A5J4YQ40_PORPP</name>
<evidence type="ECO:0000256" key="11">
    <source>
        <dbReference type="ARBA" id="ARBA00031499"/>
    </source>
</evidence>
<dbReference type="Pfam" id="PF23493">
    <property type="entry name" value="CysS_C"/>
    <property type="match status" value="1"/>
</dbReference>
<dbReference type="EC" id="6.1.1.16" evidence="3"/>